<accession>A0A542XQY1</accession>
<reference evidence="2 3" key="1">
    <citation type="submission" date="2019-06" db="EMBL/GenBank/DDBJ databases">
        <title>Sequencing the genomes of 1000 actinobacteria strains.</title>
        <authorList>
            <person name="Klenk H.-P."/>
        </authorList>
    </citation>
    <scope>NUCLEOTIDE SEQUENCE [LARGE SCALE GENOMIC DNA]</scope>
    <source>
        <strain evidence="2 3">DSM 44819</strain>
    </source>
</reference>
<evidence type="ECO:0000313" key="2">
    <source>
        <dbReference type="EMBL" id="TQL38258.1"/>
    </source>
</evidence>
<keyword evidence="4" id="KW-1185">Reference proteome</keyword>
<evidence type="ECO:0000313" key="1">
    <source>
        <dbReference type="EMBL" id="GIM85622.1"/>
    </source>
</evidence>
<dbReference type="Proteomes" id="UP000315983">
    <property type="component" value="Unassembled WGS sequence"/>
</dbReference>
<organism evidence="2 3">
    <name type="scientific">Salinispora arenicola</name>
    <dbReference type="NCBI Taxonomy" id="168697"/>
    <lineage>
        <taxon>Bacteria</taxon>
        <taxon>Bacillati</taxon>
        <taxon>Actinomycetota</taxon>
        <taxon>Actinomycetes</taxon>
        <taxon>Micromonosporales</taxon>
        <taxon>Micromonosporaceae</taxon>
        <taxon>Salinispora</taxon>
    </lineage>
</organism>
<dbReference type="EMBL" id="VFOL01000001">
    <property type="protein sequence ID" value="TQL38258.1"/>
    <property type="molecule type" value="Genomic_DNA"/>
</dbReference>
<proteinExistence type="predicted"/>
<gene>
    <name evidence="2" type="ORF">FB564_3452</name>
    <name evidence="1" type="ORF">Sar04_23580</name>
</gene>
<dbReference type="EMBL" id="BOQM01000015">
    <property type="protein sequence ID" value="GIM85622.1"/>
    <property type="molecule type" value="Genomic_DNA"/>
</dbReference>
<name>A0A542XQY1_SALAC</name>
<evidence type="ECO:0000313" key="4">
    <source>
        <dbReference type="Proteomes" id="UP000677457"/>
    </source>
</evidence>
<dbReference type="AlphaFoldDB" id="A0A542XQY1"/>
<dbReference type="Proteomes" id="UP000677457">
    <property type="component" value="Unassembled WGS sequence"/>
</dbReference>
<reference evidence="1 4" key="2">
    <citation type="submission" date="2021-03" db="EMBL/GenBank/DDBJ databases">
        <title>Whole genome shotgun sequence of Salinispora arenicola NBRC 105043.</title>
        <authorList>
            <person name="Komaki H."/>
            <person name="Tamura T."/>
        </authorList>
    </citation>
    <scope>NUCLEOTIDE SEQUENCE [LARGE SCALE GENOMIC DNA]</scope>
    <source>
        <strain evidence="1 4">NBRC 105043</strain>
    </source>
</reference>
<evidence type="ECO:0000313" key="3">
    <source>
        <dbReference type="Proteomes" id="UP000315983"/>
    </source>
</evidence>
<sequence length="57" mass="5667">MAAATSVGRSQGLQAAARATRRVLPRVTCQGGGITGIQANNAGGMFVIRGIGTKIPG</sequence>
<comment type="caution">
    <text evidence="2">The sequence shown here is derived from an EMBL/GenBank/DDBJ whole genome shotgun (WGS) entry which is preliminary data.</text>
</comment>
<protein>
    <submittedName>
        <fullName evidence="2">Uncharacterized protein</fullName>
    </submittedName>
</protein>